<evidence type="ECO:0000313" key="2">
    <source>
        <dbReference type="EMBL" id="MBO1927147.1"/>
    </source>
</evidence>
<accession>A0ABS3Q491</accession>
<dbReference type="CDD" id="cd14797">
    <property type="entry name" value="DUF302"/>
    <property type="match status" value="1"/>
</dbReference>
<dbReference type="Proteomes" id="UP000664835">
    <property type="component" value="Unassembled WGS sequence"/>
</dbReference>
<dbReference type="InterPro" id="IPR035923">
    <property type="entry name" value="TT1751-like_sf"/>
</dbReference>
<dbReference type="SUPFAM" id="SSF103247">
    <property type="entry name" value="TT1751-like"/>
    <property type="match status" value="1"/>
</dbReference>
<proteinExistence type="predicted"/>
<dbReference type="EMBL" id="JAGETV010000007">
    <property type="protein sequence ID" value="MBO1927147.1"/>
    <property type="molecule type" value="Genomic_DNA"/>
</dbReference>
<protein>
    <submittedName>
        <fullName evidence="2">DUF302 domain-containing protein</fullName>
    </submittedName>
</protein>
<feature type="domain" description="DUF302" evidence="1">
    <location>
        <begin position="42"/>
        <end position="103"/>
    </location>
</feature>
<gene>
    <name evidence="2" type="ORF">J3998_06115</name>
</gene>
<sequence>MSREPVVKNGVVSVPSNYSVAESMNRIEKTIIGMGLNVFARINHSVGAAKIDMPLRPTELILFGSPQGGTPYMQMEQTIGLDLPLKLLAWESESGQVWLSYNDVEYLKQRHHVAGENLPPLNLVIEKLLSGALS</sequence>
<comment type="caution">
    <text evidence="2">The sequence shown here is derived from an EMBL/GenBank/DDBJ whole genome shotgun (WGS) entry which is preliminary data.</text>
</comment>
<name>A0ABS3Q491_9GAMM</name>
<evidence type="ECO:0000313" key="3">
    <source>
        <dbReference type="Proteomes" id="UP000664835"/>
    </source>
</evidence>
<dbReference type="RefSeq" id="WP_208148592.1">
    <property type="nucleotide sequence ID" value="NZ_JAGETV010000007.1"/>
</dbReference>
<dbReference type="Gene3D" id="3.30.310.70">
    <property type="entry name" value="TT1751-like domain"/>
    <property type="match status" value="1"/>
</dbReference>
<reference evidence="2 3" key="1">
    <citation type="submission" date="2021-03" db="EMBL/GenBank/DDBJ databases">
        <title>Thiomicrorhabdus sp.nov.,novel sulfur-oxidizing bacteria isolated from coastal sediment.</title>
        <authorList>
            <person name="Liu X."/>
        </authorList>
    </citation>
    <scope>NUCLEOTIDE SEQUENCE [LARGE SCALE GENOMIC DNA]</scope>
    <source>
        <strain evidence="2 3">6S2-11</strain>
    </source>
</reference>
<evidence type="ECO:0000259" key="1">
    <source>
        <dbReference type="Pfam" id="PF03625"/>
    </source>
</evidence>
<dbReference type="InterPro" id="IPR005180">
    <property type="entry name" value="DUF302"/>
</dbReference>
<keyword evidence="3" id="KW-1185">Reference proteome</keyword>
<organism evidence="2 3">
    <name type="scientific">Thiomicrorhabdus marina</name>
    <dbReference type="NCBI Taxonomy" id="2818442"/>
    <lineage>
        <taxon>Bacteria</taxon>
        <taxon>Pseudomonadati</taxon>
        <taxon>Pseudomonadota</taxon>
        <taxon>Gammaproteobacteria</taxon>
        <taxon>Thiotrichales</taxon>
        <taxon>Piscirickettsiaceae</taxon>
        <taxon>Thiomicrorhabdus</taxon>
    </lineage>
</organism>
<dbReference type="Pfam" id="PF03625">
    <property type="entry name" value="DUF302"/>
    <property type="match status" value="1"/>
</dbReference>